<dbReference type="EMBL" id="UINC01030453">
    <property type="protein sequence ID" value="SVB14881.1"/>
    <property type="molecule type" value="Genomic_DNA"/>
</dbReference>
<dbReference type="InterPro" id="IPR013083">
    <property type="entry name" value="Znf_RING/FYVE/PHD"/>
</dbReference>
<dbReference type="AlphaFoldDB" id="A0A382BMX1"/>
<dbReference type="PROSITE" id="PS50089">
    <property type="entry name" value="ZF_RING_2"/>
    <property type="match status" value="1"/>
</dbReference>
<dbReference type="Gene3D" id="3.30.40.10">
    <property type="entry name" value="Zinc/RING finger domain, C3HC4 (zinc finger)"/>
    <property type="match status" value="1"/>
</dbReference>
<accession>A0A382BMX1</accession>
<reference evidence="2" key="1">
    <citation type="submission" date="2018-05" db="EMBL/GenBank/DDBJ databases">
        <authorList>
            <person name="Lanie J.A."/>
            <person name="Ng W.-L."/>
            <person name="Kazmierczak K.M."/>
            <person name="Andrzejewski T.M."/>
            <person name="Davidsen T.M."/>
            <person name="Wayne K.J."/>
            <person name="Tettelin H."/>
            <person name="Glass J.I."/>
            <person name="Rusch D."/>
            <person name="Podicherti R."/>
            <person name="Tsui H.-C.T."/>
            <person name="Winkler M.E."/>
        </authorList>
    </citation>
    <scope>NUCLEOTIDE SEQUENCE</scope>
</reference>
<feature type="domain" description="RING-type" evidence="1">
    <location>
        <begin position="5"/>
        <end position="46"/>
    </location>
</feature>
<evidence type="ECO:0000313" key="2">
    <source>
        <dbReference type="EMBL" id="SVB14881.1"/>
    </source>
</evidence>
<evidence type="ECO:0000259" key="1">
    <source>
        <dbReference type="PROSITE" id="PS50089"/>
    </source>
</evidence>
<protein>
    <recommendedName>
        <fullName evidence="1">RING-type domain-containing protein</fullName>
    </recommendedName>
</protein>
<name>A0A382BMX1_9ZZZZ</name>
<dbReference type="SUPFAM" id="SSF57850">
    <property type="entry name" value="RING/U-box"/>
    <property type="match status" value="1"/>
</dbReference>
<dbReference type="Pfam" id="PF13639">
    <property type="entry name" value="zf-RING_2"/>
    <property type="match status" value="1"/>
</dbReference>
<dbReference type="SMART" id="SM00184">
    <property type="entry name" value="RING"/>
    <property type="match status" value="1"/>
</dbReference>
<proteinExistence type="predicted"/>
<sequence>MNKICPICLGNVYSKGKVILQCEHCMHLKCYIECLKYNLIECPLCKRSINENKRYFKFLNKKFNRVVENLKNTFSLEKLFNSLDIE</sequence>
<dbReference type="InterPro" id="IPR001841">
    <property type="entry name" value="Znf_RING"/>
</dbReference>
<organism evidence="2">
    <name type="scientific">marine metagenome</name>
    <dbReference type="NCBI Taxonomy" id="408172"/>
    <lineage>
        <taxon>unclassified sequences</taxon>
        <taxon>metagenomes</taxon>
        <taxon>ecological metagenomes</taxon>
    </lineage>
</organism>
<gene>
    <name evidence="2" type="ORF">METZ01_LOCUS167735</name>
</gene>